<comment type="caution">
    <text evidence="1">The sequence shown here is derived from an EMBL/GenBank/DDBJ whole genome shotgun (WGS) entry which is preliminary data.</text>
</comment>
<evidence type="ECO:0000313" key="1">
    <source>
        <dbReference type="EMBL" id="GAA4482363.1"/>
    </source>
</evidence>
<name>A0ABP8P8S7_9MICO</name>
<dbReference type="Proteomes" id="UP001500731">
    <property type="component" value="Unassembled WGS sequence"/>
</dbReference>
<reference evidence="2" key="1">
    <citation type="journal article" date="2019" name="Int. J. Syst. Evol. Microbiol.">
        <title>The Global Catalogue of Microorganisms (GCM) 10K type strain sequencing project: providing services to taxonomists for standard genome sequencing and annotation.</title>
        <authorList>
            <consortium name="The Broad Institute Genomics Platform"/>
            <consortium name="The Broad Institute Genome Sequencing Center for Infectious Disease"/>
            <person name="Wu L."/>
            <person name="Ma J."/>
        </authorList>
    </citation>
    <scope>NUCLEOTIDE SEQUENCE [LARGE SCALE GENOMIC DNA]</scope>
    <source>
        <strain evidence="2">JCM 17839</strain>
    </source>
</reference>
<organism evidence="1 2">
    <name type="scientific">Microbacterium panaciterrae</name>
    <dbReference type="NCBI Taxonomy" id="985759"/>
    <lineage>
        <taxon>Bacteria</taxon>
        <taxon>Bacillati</taxon>
        <taxon>Actinomycetota</taxon>
        <taxon>Actinomycetes</taxon>
        <taxon>Micrococcales</taxon>
        <taxon>Microbacteriaceae</taxon>
        <taxon>Microbacterium</taxon>
    </lineage>
</organism>
<proteinExistence type="predicted"/>
<gene>
    <name evidence="1" type="ORF">GCM10023171_12190</name>
</gene>
<evidence type="ECO:0000313" key="2">
    <source>
        <dbReference type="Proteomes" id="UP001500731"/>
    </source>
</evidence>
<evidence type="ECO:0008006" key="3">
    <source>
        <dbReference type="Google" id="ProtNLM"/>
    </source>
</evidence>
<accession>A0ABP8P8S7</accession>
<dbReference type="EMBL" id="BAABGP010000008">
    <property type="protein sequence ID" value="GAA4482363.1"/>
    <property type="molecule type" value="Genomic_DNA"/>
</dbReference>
<protein>
    <recommendedName>
        <fullName evidence="3">Membrane protein insertion efficiency factor YidD</fullName>
    </recommendedName>
</protein>
<keyword evidence="2" id="KW-1185">Reference proteome</keyword>
<sequence length="75" mass="7528">MDTLAAVFASGSARVTMGDPGRSRCCCPATSPSEIGRIRTASGVWPDISGDAGLMRTRLAACADIPAHSGHGPAG</sequence>